<comment type="cofactor">
    <cofactor evidence="1">
        <name>Ca(2+)</name>
        <dbReference type="ChEBI" id="CHEBI:29108"/>
    </cofactor>
</comment>
<evidence type="ECO:0000256" key="3">
    <source>
        <dbReference type="ARBA" id="ARBA00022723"/>
    </source>
</evidence>
<dbReference type="GO" id="GO:0008484">
    <property type="term" value="F:sulfuric ester hydrolase activity"/>
    <property type="evidence" value="ECO:0007669"/>
    <property type="project" value="UniProtKB-ARBA"/>
</dbReference>
<feature type="domain" description="Sulfatase N-terminal" evidence="8">
    <location>
        <begin position="80"/>
        <end position="123"/>
    </location>
</feature>
<feature type="compositionally biased region" description="Basic and acidic residues" evidence="7">
    <location>
        <begin position="58"/>
        <end position="72"/>
    </location>
</feature>
<feature type="region of interest" description="Disordered" evidence="7">
    <location>
        <begin position="52"/>
        <end position="72"/>
    </location>
</feature>
<evidence type="ECO:0000313" key="10">
    <source>
        <dbReference type="Proteomes" id="UP001529510"/>
    </source>
</evidence>
<evidence type="ECO:0000256" key="4">
    <source>
        <dbReference type="ARBA" id="ARBA00022837"/>
    </source>
</evidence>
<keyword evidence="5" id="KW-0325">Glycoprotein</keyword>
<dbReference type="Pfam" id="PF00884">
    <property type="entry name" value="Sulfatase"/>
    <property type="match status" value="1"/>
</dbReference>
<evidence type="ECO:0000313" key="9">
    <source>
        <dbReference type="EMBL" id="KAL0162042.1"/>
    </source>
</evidence>
<evidence type="ECO:0000259" key="8">
    <source>
        <dbReference type="Pfam" id="PF00884"/>
    </source>
</evidence>
<dbReference type="EMBL" id="JAMKFB020000021">
    <property type="protein sequence ID" value="KAL0162042.1"/>
    <property type="molecule type" value="Genomic_DNA"/>
</dbReference>
<name>A0ABD0NL37_CIRMR</name>
<sequence length="141" mass="15924">MVQSTQQELSNATSRCCSAAIRALSRLLTEADEHAHRVAALLEVDGIIRASRTLHPQSSREDDERFRGEQAEAFRPKRPPHIIFILTDDQGFNDIGYHSRDIRSPTLDKLASEGVRLENYYVQPLSSQAGHSPHHLIHTLF</sequence>
<comment type="similarity">
    <text evidence="2">Belongs to the sulfatase family.</text>
</comment>
<dbReference type="InterPro" id="IPR017850">
    <property type="entry name" value="Alkaline_phosphatase_core_sf"/>
</dbReference>
<keyword evidence="3" id="KW-0479">Metal-binding</keyword>
<dbReference type="Proteomes" id="UP001529510">
    <property type="component" value="Unassembled WGS sequence"/>
</dbReference>
<comment type="PTM">
    <text evidence="6">The conversion to 3-oxoalanine (also known as C-formylglycine, FGly), of a serine or cysteine residue in prokaryotes and of a cysteine residue in eukaryotes, is critical for catalytic activity.</text>
</comment>
<keyword evidence="10" id="KW-1185">Reference proteome</keyword>
<evidence type="ECO:0000256" key="7">
    <source>
        <dbReference type="SAM" id="MobiDB-lite"/>
    </source>
</evidence>
<organism evidence="9 10">
    <name type="scientific">Cirrhinus mrigala</name>
    <name type="common">Mrigala</name>
    <dbReference type="NCBI Taxonomy" id="683832"/>
    <lineage>
        <taxon>Eukaryota</taxon>
        <taxon>Metazoa</taxon>
        <taxon>Chordata</taxon>
        <taxon>Craniata</taxon>
        <taxon>Vertebrata</taxon>
        <taxon>Euteleostomi</taxon>
        <taxon>Actinopterygii</taxon>
        <taxon>Neopterygii</taxon>
        <taxon>Teleostei</taxon>
        <taxon>Ostariophysi</taxon>
        <taxon>Cypriniformes</taxon>
        <taxon>Cyprinidae</taxon>
        <taxon>Labeoninae</taxon>
        <taxon>Labeonini</taxon>
        <taxon>Cirrhinus</taxon>
    </lineage>
</organism>
<proteinExistence type="inferred from homology"/>
<accession>A0ABD0NL37</accession>
<protein>
    <recommendedName>
        <fullName evidence="8">Sulfatase N-terminal domain-containing protein</fullName>
    </recommendedName>
</protein>
<dbReference type="PANTHER" id="PTHR10342">
    <property type="entry name" value="ARYLSULFATASE"/>
    <property type="match status" value="1"/>
</dbReference>
<dbReference type="PANTHER" id="PTHR10342:SF68">
    <property type="entry name" value="ARYLSULFATASE I"/>
    <property type="match status" value="1"/>
</dbReference>
<evidence type="ECO:0000256" key="6">
    <source>
        <dbReference type="PIRSR" id="PIRSR600917-52"/>
    </source>
</evidence>
<evidence type="ECO:0000256" key="2">
    <source>
        <dbReference type="ARBA" id="ARBA00008779"/>
    </source>
</evidence>
<dbReference type="AlphaFoldDB" id="A0ABD0NL37"/>
<dbReference type="Gene3D" id="3.40.720.10">
    <property type="entry name" value="Alkaline Phosphatase, subunit A"/>
    <property type="match status" value="1"/>
</dbReference>
<comment type="caution">
    <text evidence="9">The sequence shown here is derived from an EMBL/GenBank/DDBJ whole genome shotgun (WGS) entry which is preliminary data.</text>
</comment>
<dbReference type="SUPFAM" id="SSF53649">
    <property type="entry name" value="Alkaline phosphatase-like"/>
    <property type="match status" value="1"/>
</dbReference>
<evidence type="ECO:0000256" key="1">
    <source>
        <dbReference type="ARBA" id="ARBA00001913"/>
    </source>
</evidence>
<dbReference type="InterPro" id="IPR000917">
    <property type="entry name" value="Sulfatase_N"/>
</dbReference>
<dbReference type="GO" id="GO:0046872">
    <property type="term" value="F:metal ion binding"/>
    <property type="evidence" value="ECO:0007669"/>
    <property type="project" value="UniProtKB-KW"/>
</dbReference>
<dbReference type="InterPro" id="IPR047115">
    <property type="entry name" value="ARSB"/>
</dbReference>
<evidence type="ECO:0000256" key="5">
    <source>
        <dbReference type="ARBA" id="ARBA00023180"/>
    </source>
</evidence>
<keyword evidence="4" id="KW-0106">Calcium</keyword>
<feature type="modified residue" description="3-oxoalanine (Ser)" evidence="6">
    <location>
        <position position="126"/>
    </location>
</feature>
<reference evidence="9 10" key="1">
    <citation type="submission" date="2024-05" db="EMBL/GenBank/DDBJ databases">
        <title>Genome sequencing and assembly of Indian major carp, Cirrhinus mrigala (Hamilton, 1822).</title>
        <authorList>
            <person name="Mohindra V."/>
            <person name="Chowdhury L.M."/>
            <person name="Lal K."/>
            <person name="Jena J.K."/>
        </authorList>
    </citation>
    <scope>NUCLEOTIDE SEQUENCE [LARGE SCALE GENOMIC DNA]</scope>
    <source>
        <strain evidence="9">CM1030</strain>
        <tissue evidence="9">Blood</tissue>
    </source>
</reference>
<gene>
    <name evidence="9" type="ORF">M9458_041438</name>
</gene>